<comment type="caution">
    <text evidence="2">The sequence shown here is derived from an EMBL/GenBank/DDBJ whole genome shotgun (WGS) entry which is preliminary data.</text>
</comment>
<reference evidence="2 3" key="1">
    <citation type="journal article" date="2016" name="Nat. Commun.">
        <title>Thousands of microbial genomes shed light on interconnected biogeochemical processes in an aquifer system.</title>
        <authorList>
            <person name="Anantharaman K."/>
            <person name="Brown C.T."/>
            <person name="Hug L.A."/>
            <person name="Sharon I."/>
            <person name="Castelle C.J."/>
            <person name="Probst A.J."/>
            <person name="Thomas B.C."/>
            <person name="Singh A."/>
            <person name="Wilkins M.J."/>
            <person name="Karaoz U."/>
            <person name="Brodie E.L."/>
            <person name="Williams K.H."/>
            <person name="Hubbard S.S."/>
            <person name="Banfield J.F."/>
        </authorList>
    </citation>
    <scope>NUCLEOTIDE SEQUENCE [LARGE SCALE GENOMIC DNA]</scope>
</reference>
<dbReference type="Proteomes" id="UP000177583">
    <property type="component" value="Unassembled WGS sequence"/>
</dbReference>
<gene>
    <name evidence="2" type="ORF">A2557_11635</name>
</gene>
<keyword evidence="1" id="KW-0472">Membrane</keyword>
<keyword evidence="1" id="KW-0812">Transmembrane</keyword>
<accession>A0A1F6GP22</accession>
<evidence type="ECO:0000256" key="1">
    <source>
        <dbReference type="SAM" id="Phobius"/>
    </source>
</evidence>
<sequence length="141" mass="15793">MKDFPSFGRTQSSRLVRQSSTTGRRKSNLRLGLAWVLLFLVAAFFVRQRIEFLRAERRVSALMAEKQKLLSEILPLKLEESYLTRIARIEVLAQPMGLSVPGEWQKFYAQPTGSGDAPLRANLAGPNLREMHGAAPTVGQP</sequence>
<name>A0A1F6GP22_9PROT</name>
<evidence type="ECO:0000313" key="2">
    <source>
        <dbReference type="EMBL" id="OGG99838.1"/>
    </source>
</evidence>
<keyword evidence="1" id="KW-1133">Transmembrane helix</keyword>
<dbReference type="EMBL" id="MFNF01000054">
    <property type="protein sequence ID" value="OGG99838.1"/>
    <property type="molecule type" value="Genomic_DNA"/>
</dbReference>
<proteinExistence type="predicted"/>
<dbReference type="AlphaFoldDB" id="A0A1F6GP22"/>
<evidence type="ECO:0008006" key="4">
    <source>
        <dbReference type="Google" id="ProtNLM"/>
    </source>
</evidence>
<evidence type="ECO:0000313" key="3">
    <source>
        <dbReference type="Proteomes" id="UP000177583"/>
    </source>
</evidence>
<protein>
    <recommendedName>
        <fullName evidence="4">Cell division protein FtsL</fullName>
    </recommendedName>
</protein>
<organism evidence="2 3">
    <name type="scientific">Candidatus Lambdaproteobacteria bacterium RIFOXYD2_FULL_56_26</name>
    <dbReference type="NCBI Taxonomy" id="1817773"/>
    <lineage>
        <taxon>Bacteria</taxon>
        <taxon>Pseudomonadati</taxon>
        <taxon>Pseudomonadota</taxon>
        <taxon>Candidatus Lambdaproteobacteria</taxon>
    </lineage>
</organism>
<feature type="transmembrane region" description="Helical" evidence="1">
    <location>
        <begin position="29"/>
        <end position="46"/>
    </location>
</feature>